<dbReference type="AlphaFoldDB" id="A0A0B4XIG8"/>
<dbReference type="SUPFAM" id="SSF143081">
    <property type="entry name" value="BB1717-like"/>
    <property type="match status" value="1"/>
</dbReference>
<organism evidence="1 2">
    <name type="scientific">Rhizobium gallicum bv. gallicum R602sp</name>
    <dbReference type="NCBI Taxonomy" id="1041138"/>
    <lineage>
        <taxon>Bacteria</taxon>
        <taxon>Pseudomonadati</taxon>
        <taxon>Pseudomonadota</taxon>
        <taxon>Alphaproteobacteria</taxon>
        <taxon>Hyphomicrobiales</taxon>
        <taxon>Rhizobiaceae</taxon>
        <taxon>Rhizobium/Agrobacterium group</taxon>
        <taxon>Rhizobium</taxon>
    </lineage>
</organism>
<dbReference type="InterPro" id="IPR036590">
    <property type="entry name" value="SRAP-like"/>
</dbReference>
<keyword evidence="1" id="KW-0614">Plasmid</keyword>
<geneLocation type="plasmid" evidence="1 2">
    <name>pRgalR602c</name>
</geneLocation>
<proteinExistence type="predicted"/>
<dbReference type="KEGG" id="rga:RGR602_PC02202"/>
<dbReference type="Gene3D" id="3.90.1680.20">
    <property type="match status" value="1"/>
</dbReference>
<name>A0A0B4XIG8_9HYPH</name>
<sequence>MLNPISEARYRKEGDDYRMCDLYRMDDRDWVNKWAQDVESLINLMPAYQINPDQWAPVIRNTSAGRNGAGSASAGVALALIREDASSAWDRLRKLGLGRIAPKVVSRVWRQIHVSVTSAT</sequence>
<dbReference type="HOGENOM" id="CLU_2047814_0_0_5"/>
<evidence type="ECO:0000313" key="1">
    <source>
        <dbReference type="EMBL" id="AJD46222.1"/>
    </source>
</evidence>
<accession>A0A0B4XIG8</accession>
<evidence type="ECO:0000313" key="2">
    <source>
        <dbReference type="Proteomes" id="UP000031368"/>
    </source>
</evidence>
<keyword evidence="2" id="KW-1185">Reference proteome</keyword>
<gene>
    <name evidence="1" type="ORF">RGR602_PC02202</name>
</gene>
<reference evidence="1 2" key="1">
    <citation type="submission" date="2013-11" db="EMBL/GenBank/DDBJ databases">
        <title>Complete genome sequence of Rhizobium gallicum bv. gallicum R602.</title>
        <authorList>
            <person name="Bustos P."/>
            <person name="Santamaria R.I."/>
            <person name="Lozano L."/>
            <person name="Acosta J.L."/>
            <person name="Ormeno-Orrillo E."/>
            <person name="Rogel M.A."/>
            <person name="Romero D."/>
            <person name="Cevallos M.A."/>
            <person name="Martinez-Romero E."/>
            <person name="Gonzalez V."/>
        </authorList>
    </citation>
    <scope>NUCLEOTIDE SEQUENCE [LARGE SCALE GENOMIC DNA]</scope>
    <source>
        <strain evidence="1 2">R602</strain>
        <plasmid evidence="1 2">pRgalR602c</plasmid>
    </source>
</reference>
<dbReference type="Proteomes" id="UP000031368">
    <property type="component" value="Plasmid pRgalR602c"/>
</dbReference>
<dbReference type="EMBL" id="CP006880">
    <property type="protein sequence ID" value="AJD46222.1"/>
    <property type="molecule type" value="Genomic_DNA"/>
</dbReference>
<protein>
    <submittedName>
        <fullName evidence="1">Uncharacterized protein</fullName>
    </submittedName>
</protein>